<evidence type="ECO:0000313" key="5">
    <source>
        <dbReference type="EMBL" id="CAF4534406.1"/>
    </source>
</evidence>
<organism evidence="3 6">
    <name type="scientific">Didymodactylos carnosus</name>
    <dbReference type="NCBI Taxonomy" id="1234261"/>
    <lineage>
        <taxon>Eukaryota</taxon>
        <taxon>Metazoa</taxon>
        <taxon>Spiralia</taxon>
        <taxon>Gnathifera</taxon>
        <taxon>Rotifera</taxon>
        <taxon>Eurotatoria</taxon>
        <taxon>Bdelloidea</taxon>
        <taxon>Philodinida</taxon>
        <taxon>Philodinidae</taxon>
        <taxon>Didymodactylos</taxon>
    </lineage>
</organism>
<dbReference type="Proteomes" id="UP000682733">
    <property type="component" value="Unassembled WGS sequence"/>
</dbReference>
<proteinExistence type="predicted"/>
<evidence type="ECO:0000313" key="6">
    <source>
        <dbReference type="Proteomes" id="UP000663829"/>
    </source>
</evidence>
<gene>
    <name evidence="3" type="ORF">GPM918_LOCUS44464</name>
    <name evidence="2" type="ORF">OVA965_LOCUS6304</name>
    <name evidence="5" type="ORF">SRO942_LOCUS46327</name>
    <name evidence="4" type="ORF">TMI583_LOCUS6300</name>
</gene>
<comment type="caution">
    <text evidence="3">The sequence shown here is derived from an EMBL/GenBank/DDBJ whole genome shotgun (WGS) entry which is preliminary data.</text>
</comment>
<dbReference type="Proteomes" id="UP000677228">
    <property type="component" value="Unassembled WGS sequence"/>
</dbReference>
<accession>A0A816D350</accession>
<protein>
    <submittedName>
        <fullName evidence="3">Uncharacterized protein</fullName>
    </submittedName>
</protein>
<feature type="region of interest" description="Disordered" evidence="1">
    <location>
        <begin position="28"/>
        <end position="78"/>
    </location>
</feature>
<dbReference type="Proteomes" id="UP000681722">
    <property type="component" value="Unassembled WGS sequence"/>
</dbReference>
<evidence type="ECO:0000256" key="1">
    <source>
        <dbReference type="SAM" id="MobiDB-lite"/>
    </source>
</evidence>
<dbReference type="EMBL" id="CAJOBC010112282">
    <property type="protein sequence ID" value="CAF4534406.1"/>
    <property type="molecule type" value="Genomic_DNA"/>
</dbReference>
<dbReference type="Proteomes" id="UP000663829">
    <property type="component" value="Unassembled WGS sequence"/>
</dbReference>
<dbReference type="EMBL" id="CAJNOQ010044270">
    <property type="protein sequence ID" value="CAF1632933.1"/>
    <property type="molecule type" value="Genomic_DNA"/>
</dbReference>
<evidence type="ECO:0000313" key="2">
    <source>
        <dbReference type="EMBL" id="CAF0834243.1"/>
    </source>
</evidence>
<dbReference type="AlphaFoldDB" id="A0A816D350"/>
<evidence type="ECO:0000313" key="3">
    <source>
        <dbReference type="EMBL" id="CAF1632933.1"/>
    </source>
</evidence>
<dbReference type="EMBL" id="CAJNOK010001877">
    <property type="protein sequence ID" value="CAF0834243.1"/>
    <property type="molecule type" value="Genomic_DNA"/>
</dbReference>
<dbReference type="EMBL" id="CAJOBA010001877">
    <property type="protein sequence ID" value="CAF3618936.1"/>
    <property type="molecule type" value="Genomic_DNA"/>
</dbReference>
<feature type="compositionally biased region" description="Low complexity" evidence="1">
    <location>
        <begin position="33"/>
        <end position="45"/>
    </location>
</feature>
<feature type="compositionally biased region" description="Acidic residues" evidence="1">
    <location>
        <begin position="46"/>
        <end position="75"/>
    </location>
</feature>
<reference evidence="3" key="1">
    <citation type="submission" date="2021-02" db="EMBL/GenBank/DDBJ databases">
        <authorList>
            <person name="Nowell W R."/>
        </authorList>
    </citation>
    <scope>NUCLEOTIDE SEQUENCE</scope>
</reference>
<sequence length="135" mass="15704">MCGTCRKGYYDFLHDYCMKEISTVIDQRRANRQRATTTTTNVQTANEDDDNKEEPSSDEDSNADADTDTDEDFVLSDDKESTKLLREALSHLLDLRGNKNRTWVTHNYRELTEQTRLSYLSRARSIVKSVIRERC</sequence>
<keyword evidence="6" id="KW-1185">Reference proteome</keyword>
<name>A0A816D350_9BILA</name>
<evidence type="ECO:0000313" key="4">
    <source>
        <dbReference type="EMBL" id="CAF3618936.1"/>
    </source>
</evidence>